<dbReference type="Proteomes" id="UP000078540">
    <property type="component" value="Unassembled WGS sequence"/>
</dbReference>
<name>A0A195BHC9_9HYME</name>
<dbReference type="EMBL" id="KQ976488">
    <property type="protein sequence ID" value="KYM83559.1"/>
    <property type="molecule type" value="Genomic_DNA"/>
</dbReference>
<feature type="compositionally biased region" description="Low complexity" evidence="1">
    <location>
        <begin position="12"/>
        <end position="22"/>
    </location>
</feature>
<feature type="region of interest" description="Disordered" evidence="1">
    <location>
        <begin position="37"/>
        <end position="79"/>
    </location>
</feature>
<gene>
    <name evidence="2" type="ORF">ALC53_05959</name>
</gene>
<evidence type="ECO:0000313" key="2">
    <source>
        <dbReference type="EMBL" id="KYM83559.1"/>
    </source>
</evidence>
<accession>A0A195BHC9</accession>
<dbReference type="AlphaFoldDB" id="A0A195BHC9"/>
<organism evidence="2 3">
    <name type="scientific">Atta colombica</name>
    <dbReference type="NCBI Taxonomy" id="520822"/>
    <lineage>
        <taxon>Eukaryota</taxon>
        <taxon>Metazoa</taxon>
        <taxon>Ecdysozoa</taxon>
        <taxon>Arthropoda</taxon>
        <taxon>Hexapoda</taxon>
        <taxon>Insecta</taxon>
        <taxon>Pterygota</taxon>
        <taxon>Neoptera</taxon>
        <taxon>Endopterygota</taxon>
        <taxon>Hymenoptera</taxon>
        <taxon>Apocrita</taxon>
        <taxon>Aculeata</taxon>
        <taxon>Formicoidea</taxon>
        <taxon>Formicidae</taxon>
        <taxon>Myrmicinae</taxon>
        <taxon>Atta</taxon>
    </lineage>
</organism>
<evidence type="ECO:0000256" key="1">
    <source>
        <dbReference type="SAM" id="MobiDB-lite"/>
    </source>
</evidence>
<reference evidence="2 3" key="1">
    <citation type="submission" date="2015-09" db="EMBL/GenBank/DDBJ databases">
        <title>Atta colombica WGS genome.</title>
        <authorList>
            <person name="Nygaard S."/>
            <person name="Hu H."/>
            <person name="Boomsma J."/>
            <person name="Zhang G."/>
        </authorList>
    </citation>
    <scope>NUCLEOTIDE SEQUENCE [LARGE SCALE GENOMIC DNA]</scope>
    <source>
        <strain evidence="2">Treedump-2</strain>
        <tissue evidence="2">Whole body</tissue>
    </source>
</reference>
<evidence type="ECO:0000313" key="3">
    <source>
        <dbReference type="Proteomes" id="UP000078540"/>
    </source>
</evidence>
<proteinExistence type="predicted"/>
<keyword evidence="3" id="KW-1185">Reference proteome</keyword>
<sequence length="192" mass="20861">MNSKGAFRGRHSSASENNSSCSMKHSMALISSKAQLRTETKTYETQSQKGATRIGGEQRAARQGGNSRKGGNARGSGRRVGREAAAYLHEPHHHASVMPYRTQLTRTPVTRNTCFVVCAFVRGGRAYACERVQVHGIDMATRGRAEERVPGCESCVPMIFLFGQRSGDRCVSPDARARGHGCSRPILVLDGP</sequence>
<protein>
    <submittedName>
        <fullName evidence="2">Uncharacterized protein</fullName>
    </submittedName>
</protein>
<feature type="region of interest" description="Disordered" evidence="1">
    <location>
        <begin position="1"/>
        <end position="23"/>
    </location>
</feature>